<accession>A0ABW8Z0U4</accession>
<name>A0ABW8Z0U4_9FLAO</name>
<reference evidence="2 3" key="1">
    <citation type="submission" date="2024-06" db="EMBL/GenBank/DDBJ databases">
        <authorList>
            <person name="Kaempfer P."/>
            <person name="Viver T."/>
        </authorList>
    </citation>
    <scope>NUCLEOTIDE SEQUENCE [LARGE SCALE GENOMIC DNA]</scope>
    <source>
        <strain evidence="2 3">ST-119</strain>
    </source>
</reference>
<protein>
    <submittedName>
        <fullName evidence="2">NTF2 fold immunity protein</fullName>
    </submittedName>
</protein>
<dbReference type="RefSeq" id="WP_408085306.1">
    <property type="nucleotide sequence ID" value="NZ_JBELPZ010000011.1"/>
</dbReference>
<dbReference type="EMBL" id="JBELPZ010000011">
    <property type="protein sequence ID" value="MFL9845040.1"/>
    <property type="molecule type" value="Genomic_DNA"/>
</dbReference>
<feature type="domain" description="NTF2 fold" evidence="1">
    <location>
        <begin position="8"/>
        <end position="70"/>
    </location>
</feature>
<evidence type="ECO:0000259" key="1">
    <source>
        <dbReference type="Pfam" id="PF15631"/>
    </source>
</evidence>
<proteinExistence type="predicted"/>
<sequence length="87" mass="10006">MILPDSITAINIAEPILFRLYGRDNILKQKPYENYLINNYWIIMGTMPKDKMGGVFLIIIDARDCRVLRINTWEIGSSKTTGLIFLA</sequence>
<evidence type="ECO:0000313" key="2">
    <source>
        <dbReference type="EMBL" id="MFL9845040.1"/>
    </source>
</evidence>
<organism evidence="2 3">
    <name type="scientific">Flavobacterium rhizosphaerae</name>
    <dbReference type="NCBI Taxonomy" id="3163298"/>
    <lineage>
        <taxon>Bacteria</taxon>
        <taxon>Pseudomonadati</taxon>
        <taxon>Bacteroidota</taxon>
        <taxon>Flavobacteriia</taxon>
        <taxon>Flavobacteriales</taxon>
        <taxon>Flavobacteriaceae</taxon>
        <taxon>Flavobacterium</taxon>
    </lineage>
</organism>
<gene>
    <name evidence="2" type="ORF">ABS766_11475</name>
</gene>
<keyword evidence="3" id="KW-1185">Reference proteome</keyword>
<dbReference type="Pfam" id="PF15631">
    <property type="entry name" value="Imm-NTF2-2"/>
    <property type="match status" value="1"/>
</dbReference>
<evidence type="ECO:0000313" key="3">
    <source>
        <dbReference type="Proteomes" id="UP001629156"/>
    </source>
</evidence>
<comment type="caution">
    <text evidence="2">The sequence shown here is derived from an EMBL/GenBank/DDBJ whole genome shotgun (WGS) entry which is preliminary data.</text>
</comment>
<dbReference type="InterPro" id="IPR028921">
    <property type="entry name" value="NTF2_fold_dom"/>
</dbReference>
<dbReference type="Proteomes" id="UP001629156">
    <property type="component" value="Unassembled WGS sequence"/>
</dbReference>